<dbReference type="InterPro" id="IPR036640">
    <property type="entry name" value="ABC1_TM_sf"/>
</dbReference>
<dbReference type="Pfam" id="PF00005">
    <property type="entry name" value="ABC_tran"/>
    <property type="match status" value="1"/>
</dbReference>
<keyword evidence="2" id="KW-0813">Transport</keyword>
<dbReference type="SUPFAM" id="SSF52540">
    <property type="entry name" value="P-loop containing nucleoside triphosphate hydrolases"/>
    <property type="match status" value="1"/>
</dbReference>
<feature type="transmembrane region" description="Helical" evidence="6">
    <location>
        <begin position="74"/>
        <end position="98"/>
    </location>
</feature>
<dbReference type="Gene3D" id="1.20.1560.10">
    <property type="entry name" value="ABC transporter type 1, transmembrane domain"/>
    <property type="match status" value="1"/>
</dbReference>
<evidence type="ECO:0000256" key="5">
    <source>
        <dbReference type="ARBA" id="ARBA00023136"/>
    </source>
</evidence>
<keyword evidence="4 6" id="KW-1133">Transmembrane helix</keyword>
<evidence type="ECO:0000256" key="3">
    <source>
        <dbReference type="ARBA" id="ARBA00022692"/>
    </source>
</evidence>
<dbReference type="GO" id="GO:0140359">
    <property type="term" value="F:ABC-type transporter activity"/>
    <property type="evidence" value="ECO:0007669"/>
    <property type="project" value="InterPro"/>
</dbReference>
<dbReference type="Proteomes" id="UP000183812">
    <property type="component" value="Unassembled WGS sequence"/>
</dbReference>
<accession>A0A1G7CHI2</accession>
<dbReference type="AlphaFoldDB" id="A0A1G7CHI2"/>
<feature type="domain" description="ABC transmembrane type-1" evidence="8">
    <location>
        <begin position="40"/>
        <end position="338"/>
    </location>
</feature>
<dbReference type="InterPro" id="IPR011527">
    <property type="entry name" value="ABC1_TM_dom"/>
</dbReference>
<evidence type="ECO:0000256" key="6">
    <source>
        <dbReference type="SAM" id="Phobius"/>
    </source>
</evidence>
<dbReference type="OrthoDB" id="9810134at2"/>
<dbReference type="PROSITE" id="PS50929">
    <property type="entry name" value="ABC_TM1F"/>
    <property type="match status" value="1"/>
</dbReference>
<dbReference type="InterPro" id="IPR050835">
    <property type="entry name" value="ABC_transporter_sub-D"/>
</dbReference>
<sequence length="583" mass="63567">MTDLTTDTDPNPGLFTQLADLGRILRTVRSGRRILWLIGGLVAVIAVTAAAQILLNAWNQPFYDALTRKDFPAFVVQLGVFAVLAGGLLALNVGQLWLDQTLKLTLRRGIFTALLHDWMRPGQALRLSRAGRIGENPDQRLQADVDGLADLSVALGVGLFQAGLLLFSFVGVLWHHSDGLSVSILGRAVEIPGFMVWCALFYAGLASWLSWRVGRPLVAMSAERAAREADFRFEIVRVSEAAEAITLERGERVEARRIKASFARLVEVIHGVIRATVGLTWVTAGSGWFNTVAPILAAAPFYFSTDMTIGELMLVVGAFNQVQGALRWFINNFAGIANWRAILHRVMTFHRALHDLAREDGAAQPDRIRRDGAEGGVEIEGLSIVTPYVSVRLAEDPIRLAPGDRLLLKGSSGSGKTILFRTLAGLWDRGAGRIAMPQAGAVMYLPTRAYVPPGRLIDVLGYPHSAAHFPRPEVEAALQTVGLGHLMASLDVDEHWERLLSESEKHCVSFARVILNRPEWLVMDDTLPQLDPEAQARIVTLLKGPLAHLGLIDIGNGGTPHDVFTRTVEIIAGEGVASAEMRA</sequence>
<name>A0A1G7CHI2_RHOCA</name>
<dbReference type="GO" id="GO:0016887">
    <property type="term" value="F:ATP hydrolysis activity"/>
    <property type="evidence" value="ECO:0007669"/>
    <property type="project" value="InterPro"/>
</dbReference>
<reference evidence="9 10" key="1">
    <citation type="submission" date="2016-10" db="EMBL/GenBank/DDBJ databases">
        <authorList>
            <person name="de Groot N.N."/>
        </authorList>
    </citation>
    <scope>NUCLEOTIDE SEQUENCE [LARGE SCALE GENOMIC DNA]</scope>
    <source>
        <strain evidence="10">DSM 938 / 37b4</strain>
    </source>
</reference>
<evidence type="ECO:0000313" key="10">
    <source>
        <dbReference type="Proteomes" id="UP000183812"/>
    </source>
</evidence>
<dbReference type="PANTHER" id="PTHR11384">
    <property type="entry name" value="ATP-BINDING CASSETTE, SUB-FAMILY D MEMBER"/>
    <property type="match status" value="1"/>
</dbReference>
<keyword evidence="9" id="KW-0547">Nucleotide-binding</keyword>
<evidence type="ECO:0000256" key="1">
    <source>
        <dbReference type="ARBA" id="ARBA00004651"/>
    </source>
</evidence>
<protein>
    <submittedName>
        <fullName evidence="9">Putative ATP-binding cassette transporter</fullName>
    </submittedName>
</protein>
<dbReference type="PROSITE" id="PS50893">
    <property type="entry name" value="ABC_TRANSPORTER_2"/>
    <property type="match status" value="1"/>
</dbReference>
<evidence type="ECO:0000259" key="7">
    <source>
        <dbReference type="PROSITE" id="PS50893"/>
    </source>
</evidence>
<dbReference type="Pfam" id="PF06472">
    <property type="entry name" value="ABC_membrane_2"/>
    <property type="match status" value="1"/>
</dbReference>
<feature type="transmembrane region" description="Helical" evidence="6">
    <location>
        <begin position="148"/>
        <end position="174"/>
    </location>
</feature>
<keyword evidence="3 6" id="KW-0812">Transmembrane</keyword>
<dbReference type="PANTHER" id="PTHR11384:SF59">
    <property type="entry name" value="LYSOSOMAL COBALAMIN TRANSPORTER ABCD4"/>
    <property type="match status" value="1"/>
</dbReference>
<dbReference type="SUPFAM" id="SSF90123">
    <property type="entry name" value="ABC transporter transmembrane region"/>
    <property type="match status" value="1"/>
</dbReference>
<dbReference type="EMBL" id="FNAY01000001">
    <property type="protein sequence ID" value="SDE38832.1"/>
    <property type="molecule type" value="Genomic_DNA"/>
</dbReference>
<feature type="domain" description="ABC transporter" evidence="7">
    <location>
        <begin position="377"/>
        <end position="576"/>
    </location>
</feature>
<evidence type="ECO:0000313" key="9">
    <source>
        <dbReference type="EMBL" id="SDE38832.1"/>
    </source>
</evidence>
<comment type="subcellular location">
    <subcellularLocation>
        <location evidence="1">Cell membrane</location>
        <topology evidence="1">Multi-pass membrane protein</topology>
    </subcellularLocation>
</comment>
<dbReference type="InterPro" id="IPR027417">
    <property type="entry name" value="P-loop_NTPase"/>
</dbReference>
<dbReference type="InterPro" id="IPR003439">
    <property type="entry name" value="ABC_transporter-like_ATP-bd"/>
</dbReference>
<keyword evidence="9" id="KW-0067">ATP-binding</keyword>
<dbReference type="GO" id="GO:0005524">
    <property type="term" value="F:ATP binding"/>
    <property type="evidence" value="ECO:0007669"/>
    <property type="project" value="UniProtKB-KW"/>
</dbReference>
<dbReference type="RefSeq" id="WP_074552518.1">
    <property type="nucleotide sequence ID" value="NZ_CP119563.1"/>
</dbReference>
<evidence type="ECO:0000256" key="2">
    <source>
        <dbReference type="ARBA" id="ARBA00022448"/>
    </source>
</evidence>
<proteinExistence type="predicted"/>
<dbReference type="GO" id="GO:0005886">
    <property type="term" value="C:plasma membrane"/>
    <property type="evidence" value="ECO:0007669"/>
    <property type="project" value="UniProtKB-SubCell"/>
</dbReference>
<evidence type="ECO:0000259" key="8">
    <source>
        <dbReference type="PROSITE" id="PS50929"/>
    </source>
</evidence>
<keyword evidence="5 6" id="KW-0472">Membrane</keyword>
<organism evidence="9 10">
    <name type="scientific">Rhodobacter capsulatus</name>
    <name type="common">Rhodopseudomonas capsulata</name>
    <dbReference type="NCBI Taxonomy" id="1061"/>
    <lineage>
        <taxon>Bacteria</taxon>
        <taxon>Pseudomonadati</taxon>
        <taxon>Pseudomonadota</taxon>
        <taxon>Alphaproteobacteria</taxon>
        <taxon>Rhodobacterales</taxon>
        <taxon>Rhodobacter group</taxon>
        <taxon>Rhodobacter</taxon>
    </lineage>
</organism>
<evidence type="ECO:0000256" key="4">
    <source>
        <dbReference type="ARBA" id="ARBA00022989"/>
    </source>
</evidence>
<gene>
    <name evidence="9" type="ORF">SAMN04244550_00275</name>
</gene>
<dbReference type="Gene3D" id="3.40.50.300">
    <property type="entry name" value="P-loop containing nucleotide triphosphate hydrolases"/>
    <property type="match status" value="1"/>
</dbReference>
<feature type="transmembrane region" description="Helical" evidence="6">
    <location>
        <begin position="34"/>
        <end position="54"/>
    </location>
</feature>
<feature type="transmembrane region" description="Helical" evidence="6">
    <location>
        <begin position="194"/>
        <end position="211"/>
    </location>
</feature>